<dbReference type="Proteomes" id="UP000697107">
    <property type="component" value="Unassembled WGS sequence"/>
</dbReference>
<comment type="caution">
    <text evidence="2">The sequence shown here is derived from an EMBL/GenBank/DDBJ whole genome shotgun (WGS) entry which is preliminary data.</text>
</comment>
<dbReference type="EMBL" id="RCMK01000933">
    <property type="protein sequence ID" value="KAG2907190.1"/>
    <property type="molecule type" value="Genomic_DNA"/>
</dbReference>
<proteinExistence type="predicted"/>
<evidence type="ECO:0000313" key="4">
    <source>
        <dbReference type="EMBL" id="KAG3212858.1"/>
    </source>
</evidence>
<sequence>MDPDAVAELDATFVSAMRVSVAEETQGPAEGDATYELPVADAGLEDYAHELVFLRLDRNIADDA</sequence>
<protein>
    <submittedName>
        <fullName evidence="2">Uncharacterized protein</fullName>
    </submittedName>
</protein>
<dbReference type="EMBL" id="RCMI01000772">
    <property type="protein sequence ID" value="KAG2898158.1"/>
    <property type="molecule type" value="Genomic_DNA"/>
</dbReference>
<evidence type="ECO:0000313" key="1">
    <source>
        <dbReference type="EMBL" id="KAG2898158.1"/>
    </source>
</evidence>
<name>A0A8T1BV98_9STRA</name>
<dbReference type="Proteomes" id="UP000774804">
    <property type="component" value="Unassembled WGS sequence"/>
</dbReference>
<evidence type="ECO:0000313" key="5">
    <source>
        <dbReference type="Proteomes" id="UP000736787"/>
    </source>
</evidence>
<dbReference type="Proteomes" id="UP000760860">
    <property type="component" value="Unassembled WGS sequence"/>
</dbReference>
<gene>
    <name evidence="1" type="ORF">PC115_g16930</name>
    <name evidence="2" type="ORF">PC117_g20264</name>
    <name evidence="3" type="ORF">PC118_g17217</name>
    <name evidence="4" type="ORF">PC129_g16191</name>
</gene>
<accession>A0A8T1BV98</accession>
<dbReference type="Proteomes" id="UP000736787">
    <property type="component" value="Unassembled WGS sequence"/>
</dbReference>
<dbReference type="EMBL" id="RCMV01000792">
    <property type="protein sequence ID" value="KAG3212858.1"/>
    <property type="molecule type" value="Genomic_DNA"/>
</dbReference>
<evidence type="ECO:0000313" key="3">
    <source>
        <dbReference type="EMBL" id="KAG2969834.1"/>
    </source>
</evidence>
<reference evidence="2" key="1">
    <citation type="submission" date="2018-10" db="EMBL/GenBank/DDBJ databases">
        <title>Effector identification in a new, highly contiguous assembly of the strawberry crown rot pathogen Phytophthora cactorum.</title>
        <authorList>
            <person name="Armitage A.D."/>
            <person name="Nellist C.F."/>
            <person name="Bates H."/>
            <person name="Vickerstaff R.J."/>
            <person name="Harrison R.J."/>
        </authorList>
    </citation>
    <scope>NUCLEOTIDE SEQUENCE</scope>
    <source>
        <strain evidence="1">4032</strain>
        <strain evidence="2">4040</strain>
        <strain evidence="3">P415</strain>
        <strain evidence="4">P421</strain>
    </source>
</reference>
<dbReference type="EMBL" id="RCML01000764">
    <property type="protein sequence ID" value="KAG2969834.1"/>
    <property type="molecule type" value="Genomic_DNA"/>
</dbReference>
<evidence type="ECO:0000313" key="2">
    <source>
        <dbReference type="EMBL" id="KAG2907190.1"/>
    </source>
</evidence>
<dbReference type="VEuPathDB" id="FungiDB:PC110_g17687"/>
<dbReference type="AlphaFoldDB" id="A0A8T1BV98"/>
<organism evidence="2 5">
    <name type="scientific">Phytophthora cactorum</name>
    <dbReference type="NCBI Taxonomy" id="29920"/>
    <lineage>
        <taxon>Eukaryota</taxon>
        <taxon>Sar</taxon>
        <taxon>Stramenopiles</taxon>
        <taxon>Oomycota</taxon>
        <taxon>Peronosporomycetes</taxon>
        <taxon>Peronosporales</taxon>
        <taxon>Peronosporaceae</taxon>
        <taxon>Phytophthora</taxon>
    </lineage>
</organism>